<gene>
    <name evidence="2" type="ORF">PGTUg99_035033</name>
</gene>
<feature type="compositionally biased region" description="Low complexity" evidence="1">
    <location>
        <begin position="120"/>
        <end position="130"/>
    </location>
</feature>
<evidence type="ECO:0000256" key="1">
    <source>
        <dbReference type="SAM" id="MobiDB-lite"/>
    </source>
</evidence>
<feature type="region of interest" description="Disordered" evidence="1">
    <location>
        <begin position="106"/>
        <end position="130"/>
    </location>
</feature>
<organism evidence="2 3">
    <name type="scientific">Puccinia graminis f. sp. tritici</name>
    <dbReference type="NCBI Taxonomy" id="56615"/>
    <lineage>
        <taxon>Eukaryota</taxon>
        <taxon>Fungi</taxon>
        <taxon>Dikarya</taxon>
        <taxon>Basidiomycota</taxon>
        <taxon>Pucciniomycotina</taxon>
        <taxon>Pucciniomycetes</taxon>
        <taxon>Pucciniales</taxon>
        <taxon>Pucciniaceae</taxon>
        <taxon>Puccinia</taxon>
    </lineage>
</organism>
<proteinExistence type="predicted"/>
<name>A0A5B0P4W4_PUCGR</name>
<sequence>MASLANTVLPVTSGSAPLRPISAVARMSLLIAEKTRGAIKQWPWTDTDFSLACTKHRLKLLPGAQVQEAWLKRPSRGLGSKRQGVLHVALDAKLIDVVYDPSIPDDISREDFNSPPPATPSRSSRSTQSPGDLVGFAFLNQAPYTHFGTQTNVSGPVI</sequence>
<evidence type="ECO:0000313" key="2">
    <source>
        <dbReference type="EMBL" id="KAA1095892.1"/>
    </source>
</evidence>
<comment type="caution">
    <text evidence="2">The sequence shown here is derived from an EMBL/GenBank/DDBJ whole genome shotgun (WGS) entry which is preliminary data.</text>
</comment>
<protein>
    <submittedName>
        <fullName evidence="2">Uncharacterized protein</fullName>
    </submittedName>
</protein>
<dbReference type="Proteomes" id="UP000325313">
    <property type="component" value="Unassembled WGS sequence"/>
</dbReference>
<evidence type="ECO:0000313" key="3">
    <source>
        <dbReference type="Proteomes" id="UP000325313"/>
    </source>
</evidence>
<reference evidence="2 3" key="1">
    <citation type="submission" date="2019-05" db="EMBL/GenBank/DDBJ databases">
        <title>Emergence of the Ug99 lineage of the wheat stem rust pathogen through somatic hybridization.</title>
        <authorList>
            <person name="Li F."/>
            <person name="Upadhyaya N.M."/>
            <person name="Sperschneider J."/>
            <person name="Matny O."/>
            <person name="Nguyen-Phuc H."/>
            <person name="Mago R."/>
            <person name="Raley C."/>
            <person name="Miller M.E."/>
            <person name="Silverstein K.A.T."/>
            <person name="Henningsen E."/>
            <person name="Hirsch C.D."/>
            <person name="Visser B."/>
            <person name="Pretorius Z.A."/>
            <person name="Steffenson B.J."/>
            <person name="Schwessinger B."/>
            <person name="Dodds P.N."/>
            <person name="Figueroa M."/>
        </authorList>
    </citation>
    <scope>NUCLEOTIDE SEQUENCE [LARGE SCALE GENOMIC DNA]</scope>
    <source>
        <strain evidence="2 3">Ug99</strain>
    </source>
</reference>
<accession>A0A5B0P4W4</accession>
<dbReference type="AlphaFoldDB" id="A0A5B0P4W4"/>
<dbReference type="EMBL" id="VDEP01000371">
    <property type="protein sequence ID" value="KAA1095892.1"/>
    <property type="molecule type" value="Genomic_DNA"/>
</dbReference>